<organism evidence="1 2">
    <name type="scientific">Rubroshorea leprosula</name>
    <dbReference type="NCBI Taxonomy" id="152421"/>
    <lineage>
        <taxon>Eukaryota</taxon>
        <taxon>Viridiplantae</taxon>
        <taxon>Streptophyta</taxon>
        <taxon>Embryophyta</taxon>
        <taxon>Tracheophyta</taxon>
        <taxon>Spermatophyta</taxon>
        <taxon>Magnoliopsida</taxon>
        <taxon>eudicotyledons</taxon>
        <taxon>Gunneridae</taxon>
        <taxon>Pentapetalae</taxon>
        <taxon>rosids</taxon>
        <taxon>malvids</taxon>
        <taxon>Malvales</taxon>
        <taxon>Dipterocarpaceae</taxon>
        <taxon>Rubroshorea</taxon>
    </lineage>
</organism>
<name>A0AAV5JU68_9ROSI</name>
<evidence type="ECO:0000313" key="2">
    <source>
        <dbReference type="Proteomes" id="UP001054252"/>
    </source>
</evidence>
<sequence>MLTGSCRTPVNWRWTKQFFGSVLSIKSEQASIRMLEQYPSSEDGKSSSLIYLVVALFAYYCRM</sequence>
<comment type="caution">
    <text evidence="1">The sequence shown here is derived from an EMBL/GenBank/DDBJ whole genome shotgun (WGS) entry which is preliminary data.</text>
</comment>
<dbReference type="EMBL" id="BPVZ01000042">
    <property type="protein sequence ID" value="GKV14838.1"/>
    <property type="molecule type" value="Genomic_DNA"/>
</dbReference>
<proteinExistence type="predicted"/>
<accession>A0AAV5JU68</accession>
<gene>
    <name evidence="1" type="ORF">SLEP1_g25649</name>
</gene>
<keyword evidence="2" id="KW-1185">Reference proteome</keyword>
<protein>
    <submittedName>
        <fullName evidence="1">Uncharacterized protein</fullName>
    </submittedName>
</protein>
<reference evidence="1 2" key="1">
    <citation type="journal article" date="2021" name="Commun. Biol.">
        <title>The genome of Shorea leprosula (Dipterocarpaceae) highlights the ecological relevance of drought in aseasonal tropical rainforests.</title>
        <authorList>
            <person name="Ng K.K.S."/>
            <person name="Kobayashi M.J."/>
            <person name="Fawcett J.A."/>
            <person name="Hatakeyama M."/>
            <person name="Paape T."/>
            <person name="Ng C.H."/>
            <person name="Ang C.C."/>
            <person name="Tnah L.H."/>
            <person name="Lee C.T."/>
            <person name="Nishiyama T."/>
            <person name="Sese J."/>
            <person name="O'Brien M.J."/>
            <person name="Copetti D."/>
            <person name="Mohd Noor M.I."/>
            <person name="Ong R.C."/>
            <person name="Putra M."/>
            <person name="Sireger I.Z."/>
            <person name="Indrioko S."/>
            <person name="Kosugi Y."/>
            <person name="Izuno A."/>
            <person name="Isagi Y."/>
            <person name="Lee S.L."/>
            <person name="Shimizu K.K."/>
        </authorList>
    </citation>
    <scope>NUCLEOTIDE SEQUENCE [LARGE SCALE GENOMIC DNA]</scope>
    <source>
        <strain evidence="1">214</strain>
    </source>
</reference>
<evidence type="ECO:0000313" key="1">
    <source>
        <dbReference type="EMBL" id="GKV14838.1"/>
    </source>
</evidence>
<dbReference type="AlphaFoldDB" id="A0AAV5JU68"/>
<dbReference type="Proteomes" id="UP001054252">
    <property type="component" value="Unassembled WGS sequence"/>
</dbReference>